<gene>
    <name evidence="2" type="ORF">ECRASSUSDP1_LOCUS7987</name>
</gene>
<dbReference type="Proteomes" id="UP001295684">
    <property type="component" value="Unassembled WGS sequence"/>
</dbReference>
<dbReference type="AlphaFoldDB" id="A0AAD1X860"/>
<comment type="caution">
    <text evidence="2">The sequence shown here is derived from an EMBL/GenBank/DDBJ whole genome shotgun (WGS) entry which is preliminary data.</text>
</comment>
<name>A0AAD1X860_EUPCR</name>
<reference evidence="2" key="1">
    <citation type="submission" date="2023-07" db="EMBL/GenBank/DDBJ databases">
        <authorList>
            <consortium name="AG Swart"/>
            <person name="Singh M."/>
            <person name="Singh A."/>
            <person name="Seah K."/>
            <person name="Emmerich C."/>
        </authorList>
    </citation>
    <scope>NUCLEOTIDE SEQUENCE</scope>
    <source>
        <strain evidence="2">DP1</strain>
    </source>
</reference>
<organism evidence="2 3">
    <name type="scientific">Euplotes crassus</name>
    <dbReference type="NCBI Taxonomy" id="5936"/>
    <lineage>
        <taxon>Eukaryota</taxon>
        <taxon>Sar</taxon>
        <taxon>Alveolata</taxon>
        <taxon>Ciliophora</taxon>
        <taxon>Intramacronucleata</taxon>
        <taxon>Spirotrichea</taxon>
        <taxon>Hypotrichia</taxon>
        <taxon>Euplotida</taxon>
        <taxon>Euplotidae</taxon>
        <taxon>Moneuplotes</taxon>
    </lineage>
</organism>
<feature type="coiled-coil region" evidence="1">
    <location>
        <begin position="154"/>
        <end position="227"/>
    </location>
</feature>
<proteinExistence type="predicted"/>
<evidence type="ECO:0000313" key="2">
    <source>
        <dbReference type="EMBL" id="CAI2366714.1"/>
    </source>
</evidence>
<feature type="coiled-coil region" evidence="1">
    <location>
        <begin position="9"/>
        <end position="43"/>
    </location>
</feature>
<sequence length="410" mass="48720">MMKKRILEIQRLSARCDAFQKENKSLNRTIRALNDKIKVIYEQHEYERQTIHKTVKQKLTTQFEREMAKADDKFKEEIAHLTKAWFVERNTGIRRDKVIYKLCKAIMNTEAILADFTLKVRGNIDDRLCLNDFWQTGFDISQKEILPKKKVVQRDELQEQITDLKAKNRYLEKEFNITKGLYEGLVDQWNEAKLKIKQLEKEKTILIKDYENKLTNLLMNNKEEVINIKDEIMKEYSQFENCKKTLINELRLKDILLTRHQKYGEVLKTELVNAKNIIKDPNTLKKANRSLNFQNRILYPIKTAEDELGVSKSSERKKVFQSFDLFSNRSIKHSRSNSRCQSKARRFRNEINSHSKDRSLRKIYQKKREKVKTTSRTIISLYPHRLPTPDLNGSLDEVTSSDKLFRIKLN</sequence>
<protein>
    <submittedName>
        <fullName evidence="2">Uncharacterized protein</fullName>
    </submittedName>
</protein>
<dbReference type="EMBL" id="CAMPGE010007798">
    <property type="protein sequence ID" value="CAI2366714.1"/>
    <property type="molecule type" value="Genomic_DNA"/>
</dbReference>
<keyword evidence="1" id="KW-0175">Coiled coil</keyword>
<evidence type="ECO:0000256" key="1">
    <source>
        <dbReference type="SAM" id="Coils"/>
    </source>
</evidence>
<keyword evidence="3" id="KW-1185">Reference proteome</keyword>
<accession>A0AAD1X860</accession>
<evidence type="ECO:0000313" key="3">
    <source>
        <dbReference type="Proteomes" id="UP001295684"/>
    </source>
</evidence>